<evidence type="ECO:0000256" key="9">
    <source>
        <dbReference type="SAM" id="Phobius"/>
    </source>
</evidence>
<evidence type="ECO:0000256" key="3">
    <source>
        <dbReference type="ARBA" id="ARBA00022692"/>
    </source>
</evidence>
<dbReference type="InterPro" id="IPR003439">
    <property type="entry name" value="ABC_transporter-like_ATP-bd"/>
</dbReference>
<accession>A0A7S4NMG8</accession>
<evidence type="ECO:0000259" key="10">
    <source>
        <dbReference type="PROSITE" id="PS50893"/>
    </source>
</evidence>
<dbReference type="AlphaFoldDB" id="A0A7S4NMG8"/>
<dbReference type="Pfam" id="PF00005">
    <property type="entry name" value="ABC_tran"/>
    <property type="match status" value="1"/>
</dbReference>
<dbReference type="SMART" id="SM00382">
    <property type="entry name" value="AAA"/>
    <property type="match status" value="1"/>
</dbReference>
<dbReference type="Pfam" id="PF00664">
    <property type="entry name" value="ABC_membrane"/>
    <property type="match status" value="1"/>
</dbReference>
<dbReference type="CDD" id="cd03244">
    <property type="entry name" value="ABCC_MRP_domain2"/>
    <property type="match status" value="1"/>
</dbReference>
<evidence type="ECO:0000256" key="4">
    <source>
        <dbReference type="ARBA" id="ARBA00022737"/>
    </source>
</evidence>
<comment type="subcellular location">
    <subcellularLocation>
        <location evidence="1">Membrane</location>
        <topology evidence="1">Multi-pass membrane protein</topology>
    </subcellularLocation>
</comment>
<keyword evidence="2" id="KW-0813">Transport</keyword>
<dbReference type="InterPro" id="IPR017871">
    <property type="entry name" value="ABC_transporter-like_CS"/>
</dbReference>
<feature type="transmembrane region" description="Helical" evidence="9">
    <location>
        <begin position="74"/>
        <end position="106"/>
    </location>
</feature>
<keyword evidence="4" id="KW-0677">Repeat</keyword>
<dbReference type="SUPFAM" id="SSF90123">
    <property type="entry name" value="ABC transporter transmembrane region"/>
    <property type="match status" value="1"/>
</dbReference>
<keyword evidence="3 9" id="KW-0812">Transmembrane</keyword>
<evidence type="ECO:0000256" key="6">
    <source>
        <dbReference type="ARBA" id="ARBA00022840"/>
    </source>
</evidence>
<sequence>MAQAFTEFFTAIFTANRGINASRNIHERMLQNLVHLPIAFYDRNPSGRILNRVTKDQANLDDGMSWQISVTIKCILSVIATITAITVVSPLFFLVAGPVILAFYWIQGYYRSTVRELKRLESTTRSPIYSFFGETLSGVGLIRAYGKKEYRINRLGQMLNHNQKFILANMTANRWLNMRLEGLGAVVVLATSFFAVTNFKKIGPELIGFALNYAFTITANMSIVILVYSEAEKGFTSVERILEYTKLAPEYLKGTVDLRHQIWPNEGKIEYRSVTLGYKDHLPPVVKNVSFTVLPGQKVGIIGRTGSGKSSMMLSLYRMIDLREGQILIDGVDISQVELPKLRTSLAIIPQDPIVFAGTIGSNLDPFGMHSEQELSIALKRANLHDLSTHTLVTESGSNLSVGQRQLLCLARALLLKTKILVLDEATASVDPQTDKILQETIRREIGKRTLLVIAHRLHTVVDADVLLLLDNGELVGYGAPIDLYERTYDGGRRNLFRQLVEQYGDQKHALIEKMRDHAASSRG</sequence>
<keyword evidence="7 9" id="KW-1133">Transmembrane helix</keyword>
<dbReference type="PROSITE" id="PS50893">
    <property type="entry name" value="ABC_TRANSPORTER_2"/>
    <property type="match status" value="1"/>
</dbReference>
<dbReference type="PROSITE" id="PS00211">
    <property type="entry name" value="ABC_TRANSPORTER_1"/>
    <property type="match status" value="1"/>
</dbReference>
<evidence type="ECO:0000256" key="1">
    <source>
        <dbReference type="ARBA" id="ARBA00004141"/>
    </source>
</evidence>
<dbReference type="SUPFAM" id="SSF52540">
    <property type="entry name" value="P-loop containing nucleoside triphosphate hydrolases"/>
    <property type="match status" value="1"/>
</dbReference>
<dbReference type="PROSITE" id="PS50929">
    <property type="entry name" value="ABC_TM1F"/>
    <property type="match status" value="1"/>
</dbReference>
<dbReference type="FunFam" id="1.20.1560.10:FF:000013">
    <property type="entry name" value="ABC transporter C family member 2"/>
    <property type="match status" value="1"/>
</dbReference>
<feature type="transmembrane region" description="Helical" evidence="9">
    <location>
        <begin position="180"/>
        <end position="200"/>
    </location>
</feature>
<keyword evidence="8 9" id="KW-0472">Membrane</keyword>
<evidence type="ECO:0000256" key="5">
    <source>
        <dbReference type="ARBA" id="ARBA00022741"/>
    </source>
</evidence>
<proteinExistence type="predicted"/>
<dbReference type="GO" id="GO:0005524">
    <property type="term" value="F:ATP binding"/>
    <property type="evidence" value="ECO:0007669"/>
    <property type="project" value="UniProtKB-KW"/>
</dbReference>
<evidence type="ECO:0008006" key="13">
    <source>
        <dbReference type="Google" id="ProtNLM"/>
    </source>
</evidence>
<feature type="domain" description="ABC transmembrane type-1" evidence="11">
    <location>
        <begin position="1"/>
        <end position="233"/>
    </location>
</feature>
<evidence type="ECO:0000259" key="11">
    <source>
        <dbReference type="PROSITE" id="PS50929"/>
    </source>
</evidence>
<organism evidence="12">
    <name type="scientific">Paramoeba aestuarina</name>
    <dbReference type="NCBI Taxonomy" id="180227"/>
    <lineage>
        <taxon>Eukaryota</taxon>
        <taxon>Amoebozoa</taxon>
        <taxon>Discosea</taxon>
        <taxon>Flabellinia</taxon>
        <taxon>Dactylopodida</taxon>
        <taxon>Paramoebidae</taxon>
        <taxon>Paramoeba</taxon>
    </lineage>
</organism>
<dbReference type="GO" id="GO:0016020">
    <property type="term" value="C:membrane"/>
    <property type="evidence" value="ECO:0007669"/>
    <property type="project" value="UniProtKB-SubCell"/>
</dbReference>
<dbReference type="InterPro" id="IPR003593">
    <property type="entry name" value="AAA+_ATPase"/>
</dbReference>
<evidence type="ECO:0000256" key="2">
    <source>
        <dbReference type="ARBA" id="ARBA00022448"/>
    </source>
</evidence>
<dbReference type="InterPro" id="IPR050173">
    <property type="entry name" value="ABC_transporter_C-like"/>
</dbReference>
<evidence type="ECO:0000256" key="7">
    <source>
        <dbReference type="ARBA" id="ARBA00022989"/>
    </source>
</evidence>
<evidence type="ECO:0000256" key="8">
    <source>
        <dbReference type="ARBA" id="ARBA00023136"/>
    </source>
</evidence>
<dbReference type="Gene3D" id="3.40.50.300">
    <property type="entry name" value="P-loop containing nucleotide triphosphate hydrolases"/>
    <property type="match status" value="1"/>
</dbReference>
<protein>
    <recommendedName>
        <fullName evidence="13">ATP-dependent transporter ycf16</fullName>
    </recommendedName>
</protein>
<dbReference type="GO" id="GO:0140359">
    <property type="term" value="F:ABC-type transporter activity"/>
    <property type="evidence" value="ECO:0007669"/>
    <property type="project" value="InterPro"/>
</dbReference>
<reference evidence="12" key="1">
    <citation type="submission" date="2021-01" db="EMBL/GenBank/DDBJ databases">
        <authorList>
            <person name="Corre E."/>
            <person name="Pelletier E."/>
            <person name="Niang G."/>
            <person name="Scheremetjew M."/>
            <person name="Finn R."/>
            <person name="Kale V."/>
            <person name="Holt S."/>
            <person name="Cochrane G."/>
            <person name="Meng A."/>
            <person name="Brown T."/>
            <person name="Cohen L."/>
        </authorList>
    </citation>
    <scope>NUCLEOTIDE SEQUENCE</scope>
    <source>
        <strain evidence="12">SoJaBio B1-5/56/2</strain>
    </source>
</reference>
<dbReference type="EMBL" id="HBKR01010669">
    <property type="protein sequence ID" value="CAE2295661.1"/>
    <property type="molecule type" value="Transcribed_RNA"/>
</dbReference>
<dbReference type="InterPro" id="IPR036640">
    <property type="entry name" value="ABC1_TM_sf"/>
</dbReference>
<dbReference type="PANTHER" id="PTHR24223">
    <property type="entry name" value="ATP-BINDING CASSETTE SUB-FAMILY C"/>
    <property type="match status" value="1"/>
</dbReference>
<keyword evidence="5" id="KW-0547">Nucleotide-binding</keyword>
<dbReference type="InterPro" id="IPR011527">
    <property type="entry name" value="ABC1_TM_dom"/>
</dbReference>
<name>A0A7S4NMG8_9EUKA</name>
<dbReference type="Gene3D" id="1.20.1560.10">
    <property type="entry name" value="ABC transporter type 1, transmembrane domain"/>
    <property type="match status" value="1"/>
</dbReference>
<dbReference type="GO" id="GO:0016887">
    <property type="term" value="F:ATP hydrolysis activity"/>
    <property type="evidence" value="ECO:0007669"/>
    <property type="project" value="InterPro"/>
</dbReference>
<dbReference type="FunFam" id="3.40.50.300:FF:000838">
    <property type="entry name" value="ABC multidrug transporter (Eurofung)"/>
    <property type="match status" value="1"/>
</dbReference>
<keyword evidence="6" id="KW-0067">ATP-binding</keyword>
<feature type="domain" description="ABC transporter" evidence="10">
    <location>
        <begin position="269"/>
        <end position="497"/>
    </location>
</feature>
<dbReference type="InterPro" id="IPR027417">
    <property type="entry name" value="P-loop_NTPase"/>
</dbReference>
<evidence type="ECO:0000313" key="12">
    <source>
        <dbReference type="EMBL" id="CAE2295661.1"/>
    </source>
</evidence>
<feature type="transmembrane region" description="Helical" evidence="9">
    <location>
        <begin position="206"/>
        <end position="228"/>
    </location>
</feature>
<gene>
    <name evidence="12" type="ORF">NAES01612_LOCUS7104</name>
</gene>